<evidence type="ECO:0000256" key="1">
    <source>
        <dbReference type="SAM" id="MobiDB-lite"/>
    </source>
</evidence>
<dbReference type="AlphaFoldDB" id="A0A0C3QTT7"/>
<evidence type="ECO:0000313" key="3">
    <source>
        <dbReference type="Proteomes" id="UP000054248"/>
    </source>
</evidence>
<evidence type="ECO:0000313" key="2">
    <source>
        <dbReference type="EMBL" id="KIO32671.1"/>
    </source>
</evidence>
<gene>
    <name evidence="2" type="ORF">M407DRAFT_18430</name>
</gene>
<keyword evidence="3" id="KW-1185">Reference proteome</keyword>
<dbReference type="HOGENOM" id="CLU_061438_1_0_1"/>
<dbReference type="EMBL" id="KN822953">
    <property type="protein sequence ID" value="KIO32671.1"/>
    <property type="molecule type" value="Genomic_DNA"/>
</dbReference>
<reference evidence="3" key="2">
    <citation type="submission" date="2015-01" db="EMBL/GenBank/DDBJ databases">
        <title>Evolutionary Origins and Diversification of the Mycorrhizal Mutualists.</title>
        <authorList>
            <consortium name="DOE Joint Genome Institute"/>
            <consortium name="Mycorrhizal Genomics Consortium"/>
            <person name="Kohler A."/>
            <person name="Kuo A."/>
            <person name="Nagy L.G."/>
            <person name="Floudas D."/>
            <person name="Copeland A."/>
            <person name="Barry K.W."/>
            <person name="Cichocki N."/>
            <person name="Veneault-Fourrey C."/>
            <person name="LaButti K."/>
            <person name="Lindquist E.A."/>
            <person name="Lipzen A."/>
            <person name="Lundell T."/>
            <person name="Morin E."/>
            <person name="Murat C."/>
            <person name="Riley R."/>
            <person name="Ohm R."/>
            <person name="Sun H."/>
            <person name="Tunlid A."/>
            <person name="Henrissat B."/>
            <person name="Grigoriev I.V."/>
            <person name="Hibbett D.S."/>
            <person name="Martin F."/>
        </authorList>
    </citation>
    <scope>NUCLEOTIDE SEQUENCE [LARGE SCALE GENOMIC DNA]</scope>
    <source>
        <strain evidence="3">MUT 4182</strain>
    </source>
</reference>
<organism evidence="2 3">
    <name type="scientific">Tulasnella calospora MUT 4182</name>
    <dbReference type="NCBI Taxonomy" id="1051891"/>
    <lineage>
        <taxon>Eukaryota</taxon>
        <taxon>Fungi</taxon>
        <taxon>Dikarya</taxon>
        <taxon>Basidiomycota</taxon>
        <taxon>Agaricomycotina</taxon>
        <taxon>Agaricomycetes</taxon>
        <taxon>Cantharellales</taxon>
        <taxon>Tulasnellaceae</taxon>
        <taxon>Tulasnella</taxon>
    </lineage>
</organism>
<name>A0A0C3QTT7_9AGAM</name>
<accession>A0A0C3QTT7</accession>
<protein>
    <submittedName>
        <fullName evidence="2">Uncharacterized protein</fullName>
    </submittedName>
</protein>
<dbReference type="Proteomes" id="UP000054248">
    <property type="component" value="Unassembled WGS sequence"/>
</dbReference>
<feature type="compositionally biased region" description="Low complexity" evidence="1">
    <location>
        <begin position="89"/>
        <end position="99"/>
    </location>
</feature>
<proteinExistence type="predicted"/>
<feature type="region of interest" description="Disordered" evidence="1">
    <location>
        <begin position="86"/>
        <end position="108"/>
    </location>
</feature>
<sequence length="276" mass="31184">MSSESQIEPFRGSGTWEECNNFIRAIRAAAWRESKLRDLAWMADFASLYFSYQALRWHSQLPEDVRQDWSKLESEILRRWAPLEEDSGTTITPTPAAAPSLDPSEGASSPLQGVIKVVLDESDTSYYLKFQPPDCTCHLTENKKEALHVRCNSLPGGTLLELIDLSRHFWLAVQWESFTPVIGVGSTDYAQIPCFDSDTLKSSWTEGRPMQLITCTVLKNGEIIPVWKKDDANKVILVTFVAGLVPLLVADPTAYSERWSKERRAKLFIECTDHAK</sequence>
<reference evidence="2 3" key="1">
    <citation type="submission" date="2014-04" db="EMBL/GenBank/DDBJ databases">
        <authorList>
            <consortium name="DOE Joint Genome Institute"/>
            <person name="Kuo A."/>
            <person name="Girlanda M."/>
            <person name="Perotto S."/>
            <person name="Kohler A."/>
            <person name="Nagy L.G."/>
            <person name="Floudas D."/>
            <person name="Copeland A."/>
            <person name="Barry K.W."/>
            <person name="Cichocki N."/>
            <person name="Veneault-Fourrey C."/>
            <person name="LaButti K."/>
            <person name="Lindquist E.A."/>
            <person name="Lipzen A."/>
            <person name="Lundell T."/>
            <person name="Morin E."/>
            <person name="Murat C."/>
            <person name="Sun H."/>
            <person name="Tunlid A."/>
            <person name="Henrissat B."/>
            <person name="Grigoriev I.V."/>
            <person name="Hibbett D.S."/>
            <person name="Martin F."/>
            <person name="Nordberg H.P."/>
            <person name="Cantor M.N."/>
            <person name="Hua S.X."/>
        </authorList>
    </citation>
    <scope>NUCLEOTIDE SEQUENCE [LARGE SCALE GENOMIC DNA]</scope>
    <source>
        <strain evidence="2 3">MUT 4182</strain>
    </source>
</reference>